<dbReference type="RefSeq" id="WP_066737678.1">
    <property type="nucleotide sequence ID" value="NZ_JAJCIQ010000005.1"/>
</dbReference>
<reference evidence="3 4" key="1">
    <citation type="submission" date="2021-10" db="EMBL/GenBank/DDBJ databases">
        <title>Collection of gut derived symbiotic bacterial strains cultured from healthy donors.</title>
        <authorList>
            <person name="Lin H."/>
            <person name="Littmann E."/>
            <person name="Kohout C."/>
            <person name="Pamer E.G."/>
        </authorList>
    </citation>
    <scope>NUCLEOTIDE SEQUENCE [LARGE SCALE GENOMIC DNA]</scope>
    <source>
        <strain evidence="3 4">DFI.1.165</strain>
    </source>
</reference>
<evidence type="ECO:0000313" key="3">
    <source>
        <dbReference type="EMBL" id="MCB7387392.1"/>
    </source>
</evidence>
<keyword evidence="1" id="KW-1133">Transmembrane helix</keyword>
<keyword evidence="4" id="KW-1185">Reference proteome</keyword>
<dbReference type="InterPro" id="IPR042150">
    <property type="entry name" value="MmRce1-like"/>
</dbReference>
<comment type="caution">
    <text evidence="3">The sequence shown here is derived from an EMBL/GenBank/DDBJ whole genome shotgun (WGS) entry which is preliminary data.</text>
</comment>
<evidence type="ECO:0000256" key="1">
    <source>
        <dbReference type="SAM" id="Phobius"/>
    </source>
</evidence>
<gene>
    <name evidence="3" type="ORF">LIZ65_08825</name>
</gene>
<dbReference type="GO" id="GO:0008237">
    <property type="term" value="F:metallopeptidase activity"/>
    <property type="evidence" value="ECO:0007669"/>
    <property type="project" value="UniProtKB-KW"/>
</dbReference>
<feature type="transmembrane region" description="Helical" evidence="1">
    <location>
        <begin position="21"/>
        <end position="41"/>
    </location>
</feature>
<keyword evidence="3" id="KW-0482">Metalloprotease</keyword>
<organism evidence="3 4">
    <name type="scientific">Bariatricus massiliensis</name>
    <dbReference type="NCBI Taxonomy" id="1745713"/>
    <lineage>
        <taxon>Bacteria</taxon>
        <taxon>Bacillati</taxon>
        <taxon>Bacillota</taxon>
        <taxon>Clostridia</taxon>
        <taxon>Lachnospirales</taxon>
        <taxon>Lachnospiraceae</taxon>
        <taxon>Bariatricus</taxon>
    </lineage>
</organism>
<feature type="transmembrane region" description="Helical" evidence="1">
    <location>
        <begin position="80"/>
        <end position="102"/>
    </location>
</feature>
<dbReference type="EMBL" id="JAJCIS010000004">
    <property type="protein sequence ID" value="MCB7387392.1"/>
    <property type="molecule type" value="Genomic_DNA"/>
</dbReference>
<name>A0ABS8DH21_9FIRM</name>
<sequence>MNTFDKTHPKFTSTEKKQLMIFAAIAYGVTFIMGVLLWYGYKRNIDTGIIPLAQMFYPAAGVMVAYLLTRKGDKLLPKRFFLSYLIITGIVILAAILSIFLPSDGWKTGLNSILMLGSLLSWLMILLEAGRESRRAYGLNKKNGNTSVFCVVLFIVLYVLRLALIYALQGEILDVKDSFGGVFSFANMLSLFVNFFVAFLPFFGEEYGWRYYLQPLLQKRFGLVKGVLLLGLLWGVWHSPLNFFYYSTPEYGVTSLAGQIITCVTLGIFMAYTYMKTENIWVPVIIHYLNNNMVALAENYTENQKQMLGWQEVAMLLVVNGIIFGCFLASSYFRKQKTKG</sequence>
<feature type="transmembrane region" description="Helical" evidence="1">
    <location>
        <begin position="108"/>
        <end position="127"/>
    </location>
</feature>
<feature type="transmembrane region" description="Helical" evidence="1">
    <location>
        <begin position="280"/>
        <end position="301"/>
    </location>
</feature>
<dbReference type="InterPro" id="IPR003675">
    <property type="entry name" value="Rce1/LyrA-like_dom"/>
</dbReference>
<feature type="domain" description="CAAX prenyl protease 2/Lysostaphin resistance protein A-like" evidence="2">
    <location>
        <begin position="191"/>
        <end position="292"/>
    </location>
</feature>
<evidence type="ECO:0000313" key="4">
    <source>
        <dbReference type="Proteomes" id="UP001299546"/>
    </source>
</evidence>
<keyword evidence="3" id="KW-0645">Protease</keyword>
<feature type="transmembrane region" description="Helical" evidence="1">
    <location>
        <begin position="180"/>
        <end position="203"/>
    </location>
</feature>
<keyword evidence="1" id="KW-0472">Membrane</keyword>
<feature type="transmembrane region" description="Helical" evidence="1">
    <location>
        <begin position="251"/>
        <end position="273"/>
    </location>
</feature>
<dbReference type="Pfam" id="PF02517">
    <property type="entry name" value="Rce1-like"/>
    <property type="match status" value="1"/>
</dbReference>
<accession>A0ABS8DH21</accession>
<keyword evidence="3" id="KW-0378">Hydrolase</keyword>
<dbReference type="PANTHER" id="PTHR35797:SF1">
    <property type="entry name" value="PROTEASE"/>
    <property type="match status" value="1"/>
</dbReference>
<evidence type="ECO:0000259" key="2">
    <source>
        <dbReference type="Pfam" id="PF02517"/>
    </source>
</evidence>
<dbReference type="Proteomes" id="UP001299546">
    <property type="component" value="Unassembled WGS sequence"/>
</dbReference>
<feature type="transmembrane region" description="Helical" evidence="1">
    <location>
        <begin position="313"/>
        <end position="333"/>
    </location>
</feature>
<feature type="transmembrane region" description="Helical" evidence="1">
    <location>
        <begin position="47"/>
        <end position="68"/>
    </location>
</feature>
<proteinExistence type="predicted"/>
<keyword evidence="1" id="KW-0812">Transmembrane</keyword>
<feature type="transmembrane region" description="Helical" evidence="1">
    <location>
        <begin position="148"/>
        <end position="168"/>
    </location>
</feature>
<protein>
    <submittedName>
        <fullName evidence="3">CPBP family intramembrane metalloprotease</fullName>
    </submittedName>
</protein>
<feature type="transmembrane region" description="Helical" evidence="1">
    <location>
        <begin position="223"/>
        <end position="245"/>
    </location>
</feature>
<dbReference type="PANTHER" id="PTHR35797">
    <property type="entry name" value="PROTEASE-RELATED"/>
    <property type="match status" value="1"/>
</dbReference>